<reference evidence="1 2" key="1">
    <citation type="submission" date="2016-10" db="EMBL/GenBank/DDBJ databases">
        <authorList>
            <person name="de Groot N.N."/>
        </authorList>
    </citation>
    <scope>NUCLEOTIDE SEQUENCE [LARGE SCALE GENOMIC DNA]</scope>
    <source>
        <strain evidence="1 2">CGMCC 4.5506</strain>
    </source>
</reference>
<evidence type="ECO:0000313" key="2">
    <source>
        <dbReference type="Proteomes" id="UP000199494"/>
    </source>
</evidence>
<evidence type="ECO:0000313" key="1">
    <source>
        <dbReference type="EMBL" id="SDC54811.1"/>
    </source>
</evidence>
<proteinExistence type="predicted"/>
<protein>
    <submittedName>
        <fullName evidence="1">Uncharacterized protein</fullName>
    </submittedName>
</protein>
<dbReference type="AlphaFoldDB" id="A0A1G6MH93"/>
<accession>A0A1G6MH93</accession>
<dbReference type="STRING" id="530584.SAMN05421630_102526"/>
<name>A0A1G6MH93_9PSEU</name>
<gene>
    <name evidence="1" type="ORF">SAMN05421630_102526</name>
</gene>
<organism evidence="1 2">
    <name type="scientific">Prauserella marina</name>
    <dbReference type="NCBI Taxonomy" id="530584"/>
    <lineage>
        <taxon>Bacteria</taxon>
        <taxon>Bacillati</taxon>
        <taxon>Actinomycetota</taxon>
        <taxon>Actinomycetes</taxon>
        <taxon>Pseudonocardiales</taxon>
        <taxon>Pseudonocardiaceae</taxon>
        <taxon>Prauserella</taxon>
    </lineage>
</organism>
<dbReference type="Proteomes" id="UP000199494">
    <property type="component" value="Unassembled WGS sequence"/>
</dbReference>
<keyword evidence="2" id="KW-1185">Reference proteome</keyword>
<sequence length="44" mass="4871">MSTLFIRQRDKTALAAAGFTVDYVEDSTQAAARSTAYVTRQEET</sequence>
<dbReference type="RefSeq" id="WP_256327960.1">
    <property type="nucleotide sequence ID" value="NZ_CP016353.1"/>
</dbReference>
<dbReference type="EMBL" id="FMZE01000002">
    <property type="protein sequence ID" value="SDC54811.1"/>
    <property type="molecule type" value="Genomic_DNA"/>
</dbReference>